<dbReference type="KEGG" id="msea:METESE_16400"/>
<protein>
    <recommendedName>
        <fullName evidence="7">Peptidase S8/S53 domain-containing protein</fullName>
    </recommendedName>
</protein>
<feature type="region of interest" description="Disordered" evidence="6">
    <location>
        <begin position="30"/>
        <end position="54"/>
    </location>
</feature>
<dbReference type="PROSITE" id="PS00138">
    <property type="entry name" value="SUBTILASE_SER"/>
    <property type="match status" value="1"/>
</dbReference>
<evidence type="ECO:0000256" key="6">
    <source>
        <dbReference type="SAM" id="MobiDB-lite"/>
    </source>
</evidence>
<dbReference type="GO" id="GO:0006508">
    <property type="term" value="P:proteolysis"/>
    <property type="evidence" value="ECO:0007669"/>
    <property type="project" value="UniProtKB-KW"/>
</dbReference>
<dbReference type="SUPFAM" id="SSF52743">
    <property type="entry name" value="Subtilisin-like"/>
    <property type="match status" value="1"/>
</dbReference>
<dbReference type="PANTHER" id="PTHR43806">
    <property type="entry name" value="PEPTIDASE S8"/>
    <property type="match status" value="1"/>
</dbReference>
<comment type="similarity">
    <text evidence="1 5">Belongs to the peptidase S8 family.</text>
</comment>
<dbReference type="AlphaFoldDB" id="A0AA48GZ38"/>
<dbReference type="InterPro" id="IPR036852">
    <property type="entry name" value="Peptidase_S8/S53_dom_sf"/>
</dbReference>
<evidence type="ECO:0000256" key="1">
    <source>
        <dbReference type="ARBA" id="ARBA00011073"/>
    </source>
</evidence>
<keyword evidence="2 5" id="KW-0645">Protease</keyword>
<evidence type="ECO:0000259" key="7">
    <source>
        <dbReference type="Pfam" id="PF00082"/>
    </source>
</evidence>
<feature type="active site" description="Charge relay system" evidence="5">
    <location>
        <position position="193"/>
    </location>
</feature>
<accession>A0AA48GZ38</accession>
<keyword evidence="3 5" id="KW-0378">Hydrolase</keyword>
<dbReference type="InterPro" id="IPR000209">
    <property type="entry name" value="Peptidase_S8/S53_dom"/>
</dbReference>
<feature type="active site" description="Charge relay system" evidence="5">
    <location>
        <position position="245"/>
    </location>
</feature>
<dbReference type="EMBL" id="AP027081">
    <property type="protein sequence ID" value="BDU76682.1"/>
    <property type="molecule type" value="Genomic_DNA"/>
</dbReference>
<keyword evidence="9" id="KW-1185">Reference proteome</keyword>
<organism evidence="8 9">
    <name type="scientific">Mesoterricola sediminis</name>
    <dbReference type="NCBI Taxonomy" id="2927980"/>
    <lineage>
        <taxon>Bacteria</taxon>
        <taxon>Pseudomonadati</taxon>
        <taxon>Acidobacteriota</taxon>
        <taxon>Holophagae</taxon>
        <taxon>Holophagales</taxon>
        <taxon>Holophagaceae</taxon>
        <taxon>Mesoterricola</taxon>
    </lineage>
</organism>
<sequence length="720" mass="74685">MRMPRYGNILFALAVGLGLAGLGCGKSSPAAPGATATTTTPGTGTTGTTGTTDTAASTAPLLQYDFYTPVSEEGLKADTNYGYLIAKTPTTFKEGLFTAQGLEIVGKFTLDGYNYYRLHKEAGIMNALADLKTTRGVIFAEPELMEKTTAGIVYDHPDPRALSEEYSIFLTHAKDAWTTFGFGPNKPTVVDVDTGINYAHEDLTGNVTHAFSWYNPTTTTTALAAYSDPVDLIGTTQTNTDGNGHGTHTAGTIVATGNNGKGVAGVCWQANLVSYKGLSDAGSGGTWAIYGSLYHLIQWKKANYNHTIPVNMSLGGTSANQFAIDMIEAGLRNNVVVIASMGNTGQNMAQYPAAYSGVIAVGATNGADKKVHFSTSGRHISVCAPGYNILSCDAFDDGSYASESGTSQAAPFVTGLVTYMLTFAPDLTPAQIKTYLESNTDLIEGATGFTETTGWGRVNVLKTIGAVVADVNASKAPASNYINAELKVKTVNTLNGGTLTLTGVPVHLYSCDAAGKIANYVGSSISMAGSLAGTLGSGNPVPEDGVCFFNLLKPGTYVAKGLFSGALGTSPVFTVAAGATSIPDLTVTFALPIYNIQTLPDAGSTGVEDDIITVWNPAGTKIATVDSGNLDSAQLLLTTSGTYTFKIGPYTTSTIGEHALYVSNGSYGADTAPGTYAAPATGALAGSQSQVQATPQAINLNQLYNCLLTTAGNYYSFIVP</sequence>
<name>A0AA48GZ38_9BACT</name>
<gene>
    <name evidence="8" type="ORF">METESE_16400</name>
</gene>
<dbReference type="InterPro" id="IPR015500">
    <property type="entry name" value="Peptidase_S8_subtilisin-rel"/>
</dbReference>
<feature type="active site" description="Charge relay system" evidence="5">
    <location>
        <position position="407"/>
    </location>
</feature>
<evidence type="ECO:0000313" key="9">
    <source>
        <dbReference type="Proteomes" id="UP001228113"/>
    </source>
</evidence>
<dbReference type="Gene3D" id="3.40.50.200">
    <property type="entry name" value="Peptidase S8/S53 domain"/>
    <property type="match status" value="1"/>
</dbReference>
<dbReference type="GO" id="GO:0004252">
    <property type="term" value="F:serine-type endopeptidase activity"/>
    <property type="evidence" value="ECO:0007669"/>
    <property type="project" value="UniProtKB-UniRule"/>
</dbReference>
<keyword evidence="4 5" id="KW-0720">Serine protease</keyword>
<evidence type="ECO:0000256" key="2">
    <source>
        <dbReference type="ARBA" id="ARBA00022670"/>
    </source>
</evidence>
<evidence type="ECO:0000256" key="5">
    <source>
        <dbReference type="PROSITE-ProRule" id="PRU01240"/>
    </source>
</evidence>
<reference evidence="8" key="1">
    <citation type="journal article" date="2023" name="Int. J. Syst. Evol. Microbiol.">
        <title>Mesoterricola silvestris gen. nov., sp. nov., Mesoterricola sediminis sp. nov., Geothrix oryzae sp. nov., Geothrix edaphica sp. nov., Geothrix rubra sp. nov., and Geothrix limicola sp. nov., six novel members of Acidobacteriota isolated from soils.</title>
        <authorList>
            <person name="Itoh H."/>
            <person name="Sugisawa Y."/>
            <person name="Mise K."/>
            <person name="Xu Z."/>
            <person name="Kuniyasu M."/>
            <person name="Ushijima N."/>
            <person name="Kawano K."/>
            <person name="Kobayashi E."/>
            <person name="Shiratori Y."/>
            <person name="Masuda Y."/>
            <person name="Senoo K."/>
        </authorList>
    </citation>
    <scope>NUCLEOTIDE SEQUENCE</scope>
    <source>
        <strain evidence="8">W786</strain>
    </source>
</reference>
<dbReference type="Pfam" id="PF00082">
    <property type="entry name" value="Peptidase_S8"/>
    <property type="match status" value="1"/>
</dbReference>
<dbReference type="PROSITE" id="PS51257">
    <property type="entry name" value="PROKAR_LIPOPROTEIN"/>
    <property type="match status" value="1"/>
</dbReference>
<dbReference type="PRINTS" id="PR00723">
    <property type="entry name" value="SUBTILISIN"/>
</dbReference>
<feature type="domain" description="Peptidase S8/S53" evidence="7">
    <location>
        <begin position="192"/>
        <end position="456"/>
    </location>
</feature>
<evidence type="ECO:0000256" key="3">
    <source>
        <dbReference type="ARBA" id="ARBA00022801"/>
    </source>
</evidence>
<dbReference type="PANTHER" id="PTHR43806:SF11">
    <property type="entry name" value="CEREVISIN-RELATED"/>
    <property type="match status" value="1"/>
</dbReference>
<dbReference type="PROSITE" id="PS51892">
    <property type="entry name" value="SUBTILASE"/>
    <property type="match status" value="1"/>
</dbReference>
<evidence type="ECO:0000313" key="8">
    <source>
        <dbReference type="EMBL" id="BDU76682.1"/>
    </source>
</evidence>
<dbReference type="Proteomes" id="UP001228113">
    <property type="component" value="Chromosome"/>
</dbReference>
<proteinExistence type="inferred from homology"/>
<dbReference type="InterPro" id="IPR023828">
    <property type="entry name" value="Peptidase_S8_Ser-AS"/>
</dbReference>
<dbReference type="InterPro" id="IPR050131">
    <property type="entry name" value="Peptidase_S8_subtilisin-like"/>
</dbReference>
<evidence type="ECO:0000256" key="4">
    <source>
        <dbReference type="ARBA" id="ARBA00022825"/>
    </source>
</evidence>